<dbReference type="SUPFAM" id="SSF54001">
    <property type="entry name" value="Cysteine proteinases"/>
    <property type="match status" value="1"/>
</dbReference>
<keyword evidence="9" id="KW-0378">Hydrolase</keyword>
<organism evidence="16 17">
    <name type="scientific">Ramazzottius varieornatus</name>
    <name type="common">Water bear</name>
    <name type="synonym">Tardigrade</name>
    <dbReference type="NCBI Taxonomy" id="947166"/>
    <lineage>
        <taxon>Eukaryota</taxon>
        <taxon>Metazoa</taxon>
        <taxon>Ecdysozoa</taxon>
        <taxon>Tardigrada</taxon>
        <taxon>Eutardigrada</taxon>
        <taxon>Parachela</taxon>
        <taxon>Hypsibioidea</taxon>
        <taxon>Ramazzottiidae</taxon>
        <taxon>Ramazzottius</taxon>
    </lineage>
</organism>
<evidence type="ECO:0000256" key="14">
    <source>
        <dbReference type="SAM" id="MobiDB-lite"/>
    </source>
</evidence>
<dbReference type="GO" id="GO:0005829">
    <property type="term" value="C:cytosol"/>
    <property type="evidence" value="ECO:0007669"/>
    <property type="project" value="TreeGrafter"/>
</dbReference>
<evidence type="ECO:0000256" key="3">
    <source>
        <dbReference type="ARBA" id="ARBA00004496"/>
    </source>
</evidence>
<comment type="similarity">
    <text evidence="4 13">Belongs to the transglutaminase-like superfamily. PNGase family.</text>
</comment>
<evidence type="ECO:0000256" key="5">
    <source>
        <dbReference type="ARBA" id="ARBA00012158"/>
    </source>
</evidence>
<sequence>MHGVGLRAFLEAEHEDFSRASSILLQVFNNLLRTQYRKDSKFRRLNIASSSFLGNVVDVPGVLDLLFEVGFEEDSSSNEHLCFPVTTSMTAVAQARNAIQHAIINSALKEHPSSFSGNPNQSTPTNPPATNATQPSLTKACATTPFPDPVHAQHQKAFQAQMLSFTRQVLRYEDQALQAEIRKRLPVVRLTSEAEGLVQSNDEFANLPSDQRSAAVKNCMLYLLLKWFKQEFFQWVNNSKCDTCGSESDPLPMTQSTLHLFFPTAEDSTYQASRVEIFRCRGCGAVLRFPRYNDVRKLLDTRRGRCGEWANCFTACCRALGFEARYVQDNADHVWTEVYSDLDKRWLHADSCETALDQPLIYESGWGKKLAYVFAFSKDEVVDVTWRYSANFEELQERRNRVAEAWLRSRMAQLSNRLQVRLSSKERSAIRQRRFEELVEFLRPRSAKGSELTGRISGSLTWRLARGEMGWDGARNGGNVHKPYVIVPTEEEIGDKKLILQYDPVTDIQLRGTQRTNGFASAAFELENIERKVETDWRMVYLARTPGSDSGRISWKIDCSGSGVWMDGFSVKVPGTTFHSGRVDAKLVLDYDMPESGPRPTDTEAPRVVDIVPEVGTTSIKWLTPAKCLVCCVTLSGGDGQEAWLHAQMLRESLDNQDEKLRNIFMLEVHLA</sequence>
<comment type="cofactor">
    <cofactor evidence="2">
        <name>Zn(2+)</name>
        <dbReference type="ChEBI" id="CHEBI:29105"/>
    </cofactor>
</comment>
<evidence type="ECO:0000256" key="12">
    <source>
        <dbReference type="ARBA" id="ARBA00032901"/>
    </source>
</evidence>
<dbReference type="SMART" id="SM00460">
    <property type="entry name" value="TGc"/>
    <property type="match status" value="1"/>
</dbReference>
<dbReference type="InterPro" id="IPR006588">
    <property type="entry name" value="Peptide_N_glycanase_PAW_dom"/>
</dbReference>
<comment type="catalytic activity">
    <reaction evidence="1">
        <text>Hydrolysis of an N(4)-(acetyl-beta-D-glucosaminyl)asparagine residue in which the glucosamine residue may be further glycosylated, to yield a (substituted) N-acetyl-beta-D-glucosaminylamine and a peptide containing an aspartate residue.</text>
        <dbReference type="EC" id="3.5.1.52"/>
    </reaction>
</comment>
<dbReference type="InterPro" id="IPR036339">
    <property type="entry name" value="PUB-like_dom_sf"/>
</dbReference>
<keyword evidence="17" id="KW-1185">Reference proteome</keyword>
<dbReference type="InterPro" id="IPR008979">
    <property type="entry name" value="Galactose-bd-like_sf"/>
</dbReference>
<dbReference type="Proteomes" id="UP000186922">
    <property type="component" value="Unassembled WGS sequence"/>
</dbReference>
<dbReference type="Pfam" id="PF04721">
    <property type="entry name" value="PAW"/>
    <property type="match status" value="1"/>
</dbReference>
<dbReference type="CDD" id="cd09212">
    <property type="entry name" value="PUB"/>
    <property type="match status" value="1"/>
</dbReference>
<evidence type="ECO:0000256" key="8">
    <source>
        <dbReference type="ARBA" id="ARBA00022723"/>
    </source>
</evidence>
<dbReference type="GO" id="GO:0006516">
    <property type="term" value="P:glycoprotein catabolic process"/>
    <property type="evidence" value="ECO:0007669"/>
    <property type="project" value="InterPro"/>
</dbReference>
<dbReference type="Gene3D" id="2.20.25.10">
    <property type="match status" value="1"/>
</dbReference>
<dbReference type="PROSITE" id="PS51398">
    <property type="entry name" value="PAW"/>
    <property type="match status" value="1"/>
</dbReference>
<evidence type="ECO:0000256" key="9">
    <source>
        <dbReference type="ARBA" id="ARBA00022801"/>
    </source>
</evidence>
<protein>
    <recommendedName>
        <fullName evidence="6">Peptide-N(4)-(N-acetyl-beta-glucosaminyl)asparagine amidase</fullName>
        <ecNumber evidence="5">3.5.1.52</ecNumber>
    </recommendedName>
    <alternativeName>
        <fullName evidence="12">Peptide:N-glycanase</fullName>
    </alternativeName>
</protein>
<dbReference type="InterPro" id="IPR038680">
    <property type="entry name" value="PAW_sf"/>
</dbReference>
<evidence type="ECO:0000256" key="1">
    <source>
        <dbReference type="ARBA" id="ARBA00001650"/>
    </source>
</evidence>
<feature type="compositionally biased region" description="Low complexity" evidence="14">
    <location>
        <begin position="118"/>
        <end position="136"/>
    </location>
</feature>
<comment type="subcellular location">
    <subcellularLocation>
        <location evidence="3">Cytoplasm</location>
    </subcellularLocation>
</comment>
<dbReference type="SUPFAM" id="SSF143503">
    <property type="entry name" value="PUG domain-like"/>
    <property type="match status" value="1"/>
</dbReference>
<dbReference type="PANTHER" id="PTHR12143">
    <property type="entry name" value="PEPTIDE N-GLYCANASE PNGASE -RELATED"/>
    <property type="match status" value="1"/>
</dbReference>
<dbReference type="STRING" id="947166.A0A1D1V4X7"/>
<dbReference type="Gene3D" id="1.20.58.2190">
    <property type="match status" value="1"/>
</dbReference>
<reference evidence="16 17" key="1">
    <citation type="journal article" date="2016" name="Nat. Commun.">
        <title>Extremotolerant tardigrade genome and improved radiotolerance of human cultured cells by tardigrade-unique protein.</title>
        <authorList>
            <person name="Hashimoto T."/>
            <person name="Horikawa D.D."/>
            <person name="Saito Y."/>
            <person name="Kuwahara H."/>
            <person name="Kozuka-Hata H."/>
            <person name="Shin-I T."/>
            <person name="Minakuchi Y."/>
            <person name="Ohishi K."/>
            <person name="Motoyama A."/>
            <person name="Aizu T."/>
            <person name="Enomoto A."/>
            <person name="Kondo K."/>
            <person name="Tanaka S."/>
            <person name="Hara Y."/>
            <person name="Koshikawa S."/>
            <person name="Sagara H."/>
            <person name="Miura T."/>
            <person name="Yokobori S."/>
            <person name="Miyagawa K."/>
            <person name="Suzuki Y."/>
            <person name="Kubo T."/>
            <person name="Oyama M."/>
            <person name="Kohara Y."/>
            <person name="Fujiyama A."/>
            <person name="Arakawa K."/>
            <person name="Katayama T."/>
            <person name="Toyoda A."/>
            <person name="Kunieda T."/>
        </authorList>
    </citation>
    <scope>NUCLEOTIDE SEQUENCE [LARGE SCALE GENOMIC DNA]</scope>
    <source>
        <strain evidence="16 17">YOKOZUNA-1</strain>
    </source>
</reference>
<comment type="caution">
    <text evidence="16">The sequence shown here is derived from an EMBL/GenBank/DDBJ whole genome shotgun (WGS) entry which is preliminary data.</text>
</comment>
<keyword evidence="7" id="KW-0963">Cytoplasm</keyword>
<dbReference type="InterPro" id="IPR018997">
    <property type="entry name" value="PUB_domain"/>
</dbReference>
<dbReference type="Pfam" id="PF09409">
    <property type="entry name" value="PUB"/>
    <property type="match status" value="1"/>
</dbReference>
<dbReference type="Gene3D" id="2.60.120.1020">
    <property type="entry name" value="Peptide N glycanase, PAW domain"/>
    <property type="match status" value="1"/>
</dbReference>
<evidence type="ECO:0000259" key="15">
    <source>
        <dbReference type="PROSITE" id="PS51398"/>
    </source>
</evidence>
<evidence type="ECO:0000256" key="13">
    <source>
        <dbReference type="PROSITE-ProRule" id="PRU00731"/>
    </source>
</evidence>
<evidence type="ECO:0000256" key="2">
    <source>
        <dbReference type="ARBA" id="ARBA00001947"/>
    </source>
</evidence>
<keyword evidence="8" id="KW-0479">Metal-binding</keyword>
<dbReference type="EMBL" id="BDGG01000003">
    <property type="protein sequence ID" value="GAU95970.1"/>
    <property type="molecule type" value="Genomic_DNA"/>
</dbReference>
<accession>A0A1D1V4X7</accession>
<evidence type="ECO:0000256" key="6">
    <source>
        <dbReference type="ARBA" id="ARBA00018546"/>
    </source>
</evidence>
<dbReference type="PANTHER" id="PTHR12143:SF19">
    <property type="entry name" value="PEPTIDE-N(4)-(N-ACETYL-BETA-GLUCOSAMINYL)ASPARAGINE AMIDASE"/>
    <property type="match status" value="1"/>
</dbReference>
<dbReference type="Pfam" id="PF01841">
    <property type="entry name" value="Transglut_core"/>
    <property type="match status" value="1"/>
</dbReference>
<dbReference type="GO" id="GO:0046872">
    <property type="term" value="F:metal ion binding"/>
    <property type="evidence" value="ECO:0007669"/>
    <property type="project" value="UniProtKB-KW"/>
</dbReference>
<dbReference type="InterPro" id="IPR038765">
    <property type="entry name" value="Papain-like_cys_pep_sf"/>
</dbReference>
<evidence type="ECO:0000256" key="10">
    <source>
        <dbReference type="ARBA" id="ARBA00022833"/>
    </source>
</evidence>
<evidence type="ECO:0000256" key="7">
    <source>
        <dbReference type="ARBA" id="ARBA00022490"/>
    </source>
</evidence>
<dbReference type="SUPFAM" id="SSF49785">
    <property type="entry name" value="Galactose-binding domain-like"/>
    <property type="match status" value="1"/>
</dbReference>
<dbReference type="SMART" id="SM00613">
    <property type="entry name" value="PAW"/>
    <property type="match status" value="1"/>
</dbReference>
<evidence type="ECO:0000256" key="4">
    <source>
        <dbReference type="ARBA" id="ARBA00009390"/>
    </source>
</evidence>
<dbReference type="OrthoDB" id="409136at2759"/>
<evidence type="ECO:0000256" key="11">
    <source>
        <dbReference type="ARBA" id="ARBA00024870"/>
    </source>
</evidence>
<dbReference type="InterPro" id="IPR050883">
    <property type="entry name" value="PNGase"/>
</dbReference>
<dbReference type="EC" id="3.5.1.52" evidence="5"/>
<dbReference type="AlphaFoldDB" id="A0A1D1V4X7"/>
<proteinExistence type="inferred from homology"/>
<evidence type="ECO:0000313" key="17">
    <source>
        <dbReference type="Proteomes" id="UP000186922"/>
    </source>
</evidence>
<dbReference type="InterPro" id="IPR002931">
    <property type="entry name" value="Transglutaminase-like"/>
</dbReference>
<comment type="function">
    <text evidence="11">Specifically deglycosylates the denatured form of N-linked glycoproteins in the cytoplasm and assists their proteasome-mediated degradation. Cleaves the beta-aspartyl-glucosamine (GlcNAc) of the glycan and the amide side chain of Asn, converting Asn to Asp. Prefers proteins containing high-mannose over those bearing complex type oligosaccharides. Can recognize misfolded proteins in the endoplasmic reticulum that are exported to the cytosol to be destroyed and deglycosylate them, while it has no activity toward native proteins. Deglycosylation is a prerequisite for subsequent proteasome-mediated degradation of some, but not all, misfolded glycoproteins.</text>
</comment>
<evidence type="ECO:0000313" key="16">
    <source>
        <dbReference type="EMBL" id="GAU95970.1"/>
    </source>
</evidence>
<name>A0A1D1V4X7_RAMVA</name>
<feature type="region of interest" description="Disordered" evidence="14">
    <location>
        <begin position="110"/>
        <end position="143"/>
    </location>
</feature>
<keyword evidence="10" id="KW-0862">Zinc</keyword>
<dbReference type="GO" id="GO:0000224">
    <property type="term" value="F:peptide-N4-(N-acetyl-beta-glucosaminyl)asparagine amidase activity"/>
    <property type="evidence" value="ECO:0007669"/>
    <property type="project" value="UniProtKB-EC"/>
</dbReference>
<feature type="domain" description="PAW" evidence="15">
    <location>
        <begin position="451"/>
        <end position="672"/>
    </location>
</feature>
<dbReference type="GO" id="GO:0005634">
    <property type="term" value="C:nucleus"/>
    <property type="evidence" value="ECO:0007669"/>
    <property type="project" value="TreeGrafter"/>
</dbReference>
<dbReference type="Gene3D" id="3.10.620.30">
    <property type="match status" value="1"/>
</dbReference>
<gene>
    <name evidence="16" type="primary">RvY_07485-1</name>
    <name evidence="16" type="synonym">RvY_07485.1</name>
    <name evidence="16" type="ORF">RvY_07485</name>
</gene>